<accession>X1HQI2</accession>
<evidence type="ECO:0000313" key="2">
    <source>
        <dbReference type="EMBL" id="GAH47518.1"/>
    </source>
</evidence>
<dbReference type="InterPro" id="IPR018678">
    <property type="entry name" value="DUF2160_TM"/>
</dbReference>
<evidence type="ECO:0000256" key="1">
    <source>
        <dbReference type="SAM" id="Phobius"/>
    </source>
</evidence>
<gene>
    <name evidence="2" type="ORF">S03H2_39006</name>
</gene>
<dbReference type="AlphaFoldDB" id="X1HQI2"/>
<keyword evidence="1" id="KW-0472">Membrane</keyword>
<organism evidence="2">
    <name type="scientific">marine sediment metagenome</name>
    <dbReference type="NCBI Taxonomy" id="412755"/>
    <lineage>
        <taxon>unclassified sequences</taxon>
        <taxon>metagenomes</taxon>
        <taxon>ecological metagenomes</taxon>
    </lineage>
</organism>
<reference evidence="2" key="1">
    <citation type="journal article" date="2014" name="Front. Microbiol.">
        <title>High frequency of phylogenetically diverse reductive dehalogenase-homologous genes in deep subseafloor sedimentary metagenomes.</title>
        <authorList>
            <person name="Kawai M."/>
            <person name="Futagami T."/>
            <person name="Toyoda A."/>
            <person name="Takaki Y."/>
            <person name="Nishi S."/>
            <person name="Hori S."/>
            <person name="Arai W."/>
            <person name="Tsubouchi T."/>
            <person name="Morono Y."/>
            <person name="Uchiyama I."/>
            <person name="Ito T."/>
            <person name="Fujiyama A."/>
            <person name="Inagaki F."/>
            <person name="Takami H."/>
        </authorList>
    </citation>
    <scope>NUCLEOTIDE SEQUENCE</scope>
    <source>
        <strain evidence="2">Expedition CK06-06</strain>
    </source>
</reference>
<proteinExistence type="predicted"/>
<keyword evidence="1" id="KW-0812">Transmembrane</keyword>
<sequence length="93" mass="10454">MFEWIRPIPAVWIGIAIFFSAILVLYVSEKCGILEVYPRKGFLPVISTPGLRLFVGILALIYIFLIGLVFISSFLIVPFVIGLLVLIIIMIWG</sequence>
<keyword evidence="1" id="KW-1133">Transmembrane helix</keyword>
<name>X1HQI2_9ZZZZ</name>
<dbReference type="Pfam" id="PF09928">
    <property type="entry name" value="DUF2160"/>
    <property type="match status" value="1"/>
</dbReference>
<feature type="transmembrane region" description="Helical" evidence="1">
    <location>
        <begin position="12"/>
        <end position="29"/>
    </location>
</feature>
<dbReference type="EMBL" id="BARU01024082">
    <property type="protein sequence ID" value="GAH47518.1"/>
    <property type="molecule type" value="Genomic_DNA"/>
</dbReference>
<protein>
    <submittedName>
        <fullName evidence="2">Uncharacterized protein</fullName>
    </submittedName>
</protein>
<comment type="caution">
    <text evidence="2">The sequence shown here is derived from an EMBL/GenBank/DDBJ whole genome shotgun (WGS) entry which is preliminary data.</text>
</comment>
<feature type="transmembrane region" description="Helical" evidence="1">
    <location>
        <begin position="41"/>
        <end position="64"/>
    </location>
</feature>
<feature type="transmembrane region" description="Helical" evidence="1">
    <location>
        <begin position="70"/>
        <end position="92"/>
    </location>
</feature>